<gene>
    <name evidence="1" type="ORF">KQX54_019790</name>
</gene>
<proteinExistence type="predicted"/>
<evidence type="ECO:0000313" key="2">
    <source>
        <dbReference type="Proteomes" id="UP000826195"/>
    </source>
</evidence>
<comment type="caution">
    <text evidence="1">The sequence shown here is derived from an EMBL/GenBank/DDBJ whole genome shotgun (WGS) entry which is preliminary data.</text>
</comment>
<accession>A0AAV7J267</accession>
<name>A0AAV7J267_COTGL</name>
<keyword evidence="2" id="KW-1185">Reference proteome</keyword>
<protein>
    <submittedName>
        <fullName evidence="1">Uncharacterized protein</fullName>
    </submittedName>
</protein>
<dbReference type="AlphaFoldDB" id="A0AAV7J267"/>
<evidence type="ECO:0000313" key="1">
    <source>
        <dbReference type="EMBL" id="KAH0561848.1"/>
    </source>
</evidence>
<dbReference type="Proteomes" id="UP000826195">
    <property type="component" value="Unassembled WGS sequence"/>
</dbReference>
<sequence length="213" mass="24436">MVGILLTVMELAIRAKEIMAVIIDFNGYFTTPETFVAKEFGIMTPTVDSAGHLIDEKGLFLPCCNWEELETDLQLFYTYIIDKINGIPWESGSIAANEQKNIFKHYLKNAKFIIVANTLKKKLLEQIIGDANKIICMTDLQYDDTDRLETNCPNHLRPNTNCAYDNVTRIKHFLSRTGLTNLINYARQGDTRYLDGPTKSFLEFFIQETFKDD</sequence>
<reference evidence="1 2" key="1">
    <citation type="journal article" date="2021" name="J. Hered.">
        <title>A chromosome-level genome assembly of the parasitoid wasp, Cotesia glomerata (Hymenoptera: Braconidae).</title>
        <authorList>
            <person name="Pinto B.J."/>
            <person name="Weis J.J."/>
            <person name="Gamble T."/>
            <person name="Ode P.J."/>
            <person name="Paul R."/>
            <person name="Zaspel J.M."/>
        </authorList>
    </citation>
    <scope>NUCLEOTIDE SEQUENCE [LARGE SCALE GENOMIC DNA]</scope>
    <source>
        <strain evidence="1">CgM1</strain>
    </source>
</reference>
<dbReference type="EMBL" id="JAHXZJ010000374">
    <property type="protein sequence ID" value="KAH0561848.1"/>
    <property type="molecule type" value="Genomic_DNA"/>
</dbReference>
<organism evidence="1 2">
    <name type="scientific">Cotesia glomerata</name>
    <name type="common">Lepidopteran parasitic wasp</name>
    <name type="synonym">Apanteles glomeratus</name>
    <dbReference type="NCBI Taxonomy" id="32391"/>
    <lineage>
        <taxon>Eukaryota</taxon>
        <taxon>Metazoa</taxon>
        <taxon>Ecdysozoa</taxon>
        <taxon>Arthropoda</taxon>
        <taxon>Hexapoda</taxon>
        <taxon>Insecta</taxon>
        <taxon>Pterygota</taxon>
        <taxon>Neoptera</taxon>
        <taxon>Endopterygota</taxon>
        <taxon>Hymenoptera</taxon>
        <taxon>Apocrita</taxon>
        <taxon>Ichneumonoidea</taxon>
        <taxon>Braconidae</taxon>
        <taxon>Microgastrinae</taxon>
        <taxon>Cotesia</taxon>
    </lineage>
</organism>